<feature type="compositionally biased region" description="Polar residues" evidence="1">
    <location>
        <begin position="68"/>
        <end position="87"/>
    </location>
</feature>
<dbReference type="AlphaFoldDB" id="A0A9P6ARK1"/>
<keyword evidence="4" id="KW-1185">Reference proteome</keyword>
<feature type="region of interest" description="Disordered" evidence="1">
    <location>
        <begin position="57"/>
        <end position="87"/>
    </location>
</feature>
<name>A0A9P6ARK1_9AGAM</name>
<proteinExistence type="predicted"/>
<reference evidence="3" key="1">
    <citation type="journal article" date="2020" name="Nat. Commun.">
        <title>Large-scale genome sequencing of mycorrhizal fungi provides insights into the early evolution of symbiotic traits.</title>
        <authorList>
            <person name="Miyauchi S."/>
            <person name="Kiss E."/>
            <person name="Kuo A."/>
            <person name="Drula E."/>
            <person name="Kohler A."/>
            <person name="Sanchez-Garcia M."/>
            <person name="Morin E."/>
            <person name="Andreopoulos B."/>
            <person name="Barry K.W."/>
            <person name="Bonito G."/>
            <person name="Buee M."/>
            <person name="Carver A."/>
            <person name="Chen C."/>
            <person name="Cichocki N."/>
            <person name="Clum A."/>
            <person name="Culley D."/>
            <person name="Crous P.W."/>
            <person name="Fauchery L."/>
            <person name="Girlanda M."/>
            <person name="Hayes R.D."/>
            <person name="Keri Z."/>
            <person name="LaButti K."/>
            <person name="Lipzen A."/>
            <person name="Lombard V."/>
            <person name="Magnuson J."/>
            <person name="Maillard F."/>
            <person name="Murat C."/>
            <person name="Nolan M."/>
            <person name="Ohm R.A."/>
            <person name="Pangilinan J."/>
            <person name="Pereira M.F."/>
            <person name="Perotto S."/>
            <person name="Peter M."/>
            <person name="Pfister S."/>
            <person name="Riley R."/>
            <person name="Sitrit Y."/>
            <person name="Stielow J.B."/>
            <person name="Szollosi G."/>
            <person name="Zifcakova L."/>
            <person name="Stursova M."/>
            <person name="Spatafora J.W."/>
            <person name="Tedersoo L."/>
            <person name="Vaario L.M."/>
            <person name="Yamada A."/>
            <person name="Yan M."/>
            <person name="Wang P."/>
            <person name="Xu J."/>
            <person name="Bruns T."/>
            <person name="Baldrian P."/>
            <person name="Vilgalys R."/>
            <person name="Dunand C."/>
            <person name="Henrissat B."/>
            <person name="Grigoriev I.V."/>
            <person name="Hibbett D."/>
            <person name="Nagy L.G."/>
            <person name="Martin F.M."/>
        </authorList>
    </citation>
    <scope>NUCLEOTIDE SEQUENCE</scope>
    <source>
        <strain evidence="3">UP504</strain>
    </source>
</reference>
<evidence type="ECO:0000256" key="2">
    <source>
        <dbReference type="SAM" id="SignalP"/>
    </source>
</evidence>
<dbReference type="EMBL" id="MU129012">
    <property type="protein sequence ID" value="KAF9510665.1"/>
    <property type="molecule type" value="Genomic_DNA"/>
</dbReference>
<feature type="signal peptide" evidence="2">
    <location>
        <begin position="1"/>
        <end position="18"/>
    </location>
</feature>
<protein>
    <submittedName>
        <fullName evidence="3">Uncharacterized protein</fullName>
    </submittedName>
</protein>
<feature type="chain" id="PRO_5040248182" evidence="2">
    <location>
        <begin position="19"/>
        <end position="87"/>
    </location>
</feature>
<organism evidence="3 4">
    <name type="scientific">Hydnum rufescens UP504</name>
    <dbReference type="NCBI Taxonomy" id="1448309"/>
    <lineage>
        <taxon>Eukaryota</taxon>
        <taxon>Fungi</taxon>
        <taxon>Dikarya</taxon>
        <taxon>Basidiomycota</taxon>
        <taxon>Agaricomycotina</taxon>
        <taxon>Agaricomycetes</taxon>
        <taxon>Cantharellales</taxon>
        <taxon>Hydnaceae</taxon>
        <taxon>Hydnum</taxon>
    </lineage>
</organism>
<accession>A0A9P6ARK1</accession>
<evidence type="ECO:0000313" key="3">
    <source>
        <dbReference type="EMBL" id="KAF9510665.1"/>
    </source>
</evidence>
<dbReference type="Proteomes" id="UP000886523">
    <property type="component" value="Unassembled WGS sequence"/>
</dbReference>
<comment type="caution">
    <text evidence="3">The sequence shown here is derived from an EMBL/GenBank/DDBJ whole genome shotgun (WGS) entry which is preliminary data.</text>
</comment>
<evidence type="ECO:0000313" key="4">
    <source>
        <dbReference type="Proteomes" id="UP000886523"/>
    </source>
</evidence>
<gene>
    <name evidence="3" type="ORF">BS47DRAFT_1395758</name>
</gene>
<sequence length="87" mass="9512">MLLWYSLVDLLYSLQTMSLPQGQEDEHLPLNSEVPETTDSQIFLQTATLQERREGDDILINSGGHGNVPNSLRTMGSASSLPTAHSG</sequence>
<keyword evidence="2" id="KW-0732">Signal</keyword>
<evidence type="ECO:0000256" key="1">
    <source>
        <dbReference type="SAM" id="MobiDB-lite"/>
    </source>
</evidence>